<sequence>MTMERWLGVCRFLTSKEMARLSHTSRDVRGVVEAVAVIFAKESPALAFLFADSSIAFARLPRISIFQWLRCVELQLIKSLLLHASSVAETASDDVDLSAVAWTSSAHVTVLVSKAFVLTSKKQCDRAEKLLRQGPKAISRLRELASIPPSSKKHAKAAKQVRSDLAAMQLLEDREIAHVSDSITCSHNGLLPLSLSKGQGKRLSLPLMVWRKLLRYVHPDADRVFGAGRPAIECDTCLTTAKLEQMQVEEKKSQRLLRHTESGGGDSLYELLTRKTGYPPSLLSPERGRFYIVPQSWLKRWRQYVKSVVDEMPGPILNGALLCSRHRKPVVPNAIALFLMGASTSVLSTIPGITYALYEIVTETEWDQLQDSFCAEVAVGFDVVCGTIVWRTLPCQVCEEPTESRPKKGNRNNNSNNNRRTALTTPAIRL</sequence>
<dbReference type="PROSITE" id="PS51283">
    <property type="entry name" value="DUSP"/>
    <property type="match status" value="1"/>
</dbReference>
<dbReference type="InterPro" id="IPR006615">
    <property type="entry name" value="Pept_C19_DUSP"/>
</dbReference>
<dbReference type="EMBL" id="KK583601">
    <property type="protein sequence ID" value="KDO17651.1"/>
    <property type="molecule type" value="Genomic_DNA"/>
</dbReference>
<evidence type="ECO:0000313" key="4">
    <source>
        <dbReference type="Proteomes" id="UP000030745"/>
    </source>
</evidence>
<dbReference type="GeneID" id="24138539"/>
<evidence type="ECO:0000259" key="2">
    <source>
        <dbReference type="PROSITE" id="PS51283"/>
    </source>
</evidence>
<evidence type="ECO:0000256" key="1">
    <source>
        <dbReference type="SAM" id="MobiDB-lite"/>
    </source>
</evidence>
<dbReference type="SUPFAM" id="SSF143791">
    <property type="entry name" value="DUSP-like"/>
    <property type="match status" value="1"/>
</dbReference>
<accession>A0A067BTQ1</accession>
<dbReference type="AlphaFoldDB" id="A0A067BTQ1"/>
<reference evidence="3 4" key="1">
    <citation type="journal article" date="2013" name="PLoS Genet.">
        <title>Distinctive expansion of potential virulence genes in the genome of the oomycete fish pathogen Saprolegnia parasitica.</title>
        <authorList>
            <person name="Jiang R.H."/>
            <person name="de Bruijn I."/>
            <person name="Haas B.J."/>
            <person name="Belmonte R."/>
            <person name="Lobach L."/>
            <person name="Christie J."/>
            <person name="van den Ackerveken G."/>
            <person name="Bottin A."/>
            <person name="Bulone V."/>
            <person name="Diaz-Moreno S.M."/>
            <person name="Dumas B."/>
            <person name="Fan L."/>
            <person name="Gaulin E."/>
            <person name="Govers F."/>
            <person name="Grenville-Briggs L.J."/>
            <person name="Horner N.R."/>
            <person name="Levin J.Z."/>
            <person name="Mammella M."/>
            <person name="Meijer H.J."/>
            <person name="Morris P."/>
            <person name="Nusbaum C."/>
            <person name="Oome S."/>
            <person name="Phillips A.J."/>
            <person name="van Rooyen D."/>
            <person name="Rzeszutek E."/>
            <person name="Saraiva M."/>
            <person name="Secombes C.J."/>
            <person name="Seidl M.F."/>
            <person name="Snel B."/>
            <person name="Stassen J.H."/>
            <person name="Sykes S."/>
            <person name="Tripathy S."/>
            <person name="van den Berg H."/>
            <person name="Vega-Arreguin J.C."/>
            <person name="Wawra S."/>
            <person name="Young S.K."/>
            <person name="Zeng Q."/>
            <person name="Dieguez-Uribeondo J."/>
            <person name="Russ C."/>
            <person name="Tyler B.M."/>
            <person name="van West P."/>
        </authorList>
    </citation>
    <scope>NUCLEOTIDE SEQUENCE [LARGE SCALE GENOMIC DNA]</scope>
    <source>
        <strain evidence="3 4">CBS 223.65</strain>
    </source>
</reference>
<gene>
    <name evidence="3" type="ORF">SPRG_16962</name>
</gene>
<dbReference type="KEGG" id="spar:SPRG_16962"/>
<dbReference type="OrthoDB" id="58216at2759"/>
<dbReference type="GO" id="GO:0004843">
    <property type="term" value="F:cysteine-type deubiquitinase activity"/>
    <property type="evidence" value="ECO:0007669"/>
    <property type="project" value="InterPro"/>
</dbReference>
<evidence type="ECO:0000313" key="3">
    <source>
        <dbReference type="EMBL" id="KDO17651.1"/>
    </source>
</evidence>
<keyword evidence="4" id="KW-1185">Reference proteome</keyword>
<feature type="domain" description="DUSP" evidence="2">
    <location>
        <begin position="260"/>
        <end position="384"/>
    </location>
</feature>
<proteinExistence type="predicted"/>
<name>A0A067BTQ1_SAPPC</name>
<dbReference type="Gene3D" id="3.30.2230.10">
    <property type="entry name" value="DUSP-like"/>
    <property type="match status" value="1"/>
</dbReference>
<dbReference type="Proteomes" id="UP000030745">
    <property type="component" value="Unassembled WGS sequence"/>
</dbReference>
<feature type="region of interest" description="Disordered" evidence="1">
    <location>
        <begin position="400"/>
        <end position="430"/>
    </location>
</feature>
<organism evidence="3 4">
    <name type="scientific">Saprolegnia parasitica (strain CBS 223.65)</name>
    <dbReference type="NCBI Taxonomy" id="695850"/>
    <lineage>
        <taxon>Eukaryota</taxon>
        <taxon>Sar</taxon>
        <taxon>Stramenopiles</taxon>
        <taxon>Oomycota</taxon>
        <taxon>Saprolegniomycetes</taxon>
        <taxon>Saprolegniales</taxon>
        <taxon>Saprolegniaceae</taxon>
        <taxon>Saprolegnia</taxon>
    </lineage>
</organism>
<feature type="compositionally biased region" description="Low complexity" evidence="1">
    <location>
        <begin position="411"/>
        <end position="420"/>
    </location>
</feature>
<dbReference type="OMA" id="GAYKKRC"/>
<dbReference type="InterPro" id="IPR035927">
    <property type="entry name" value="DUSP-like_sf"/>
</dbReference>
<protein>
    <recommendedName>
        <fullName evidence="2">DUSP domain-containing protein</fullName>
    </recommendedName>
</protein>
<dbReference type="VEuPathDB" id="FungiDB:SPRG_16962"/>
<dbReference type="RefSeq" id="XP_012211644.1">
    <property type="nucleotide sequence ID" value="XM_012356254.1"/>
</dbReference>